<accession>A0ABR5VAM6</accession>
<evidence type="ECO:0000256" key="1">
    <source>
        <dbReference type="SAM" id="MobiDB-lite"/>
    </source>
</evidence>
<feature type="transmembrane region" description="Helical" evidence="2">
    <location>
        <begin position="62"/>
        <end position="83"/>
    </location>
</feature>
<organism evidence="3 4">
    <name type="scientific">Corynebacterium simulans</name>
    <dbReference type="NCBI Taxonomy" id="146827"/>
    <lineage>
        <taxon>Bacteria</taxon>
        <taxon>Bacillati</taxon>
        <taxon>Actinomycetota</taxon>
        <taxon>Actinomycetes</taxon>
        <taxon>Mycobacteriales</taxon>
        <taxon>Corynebacteriaceae</taxon>
        <taxon>Corynebacterium</taxon>
    </lineage>
</organism>
<feature type="region of interest" description="Disordered" evidence="1">
    <location>
        <begin position="98"/>
        <end position="123"/>
    </location>
</feature>
<keyword evidence="2" id="KW-0812">Transmembrane</keyword>
<dbReference type="Proteomes" id="UP000070339">
    <property type="component" value="Unassembled WGS sequence"/>
</dbReference>
<keyword evidence="2" id="KW-0472">Membrane</keyword>
<comment type="caution">
    <text evidence="3">The sequence shown here is derived from an EMBL/GenBank/DDBJ whole genome shotgun (WGS) entry which is preliminary data.</text>
</comment>
<dbReference type="EMBL" id="LTEB01000023">
    <property type="protein sequence ID" value="KXU18458.1"/>
    <property type="molecule type" value="Genomic_DNA"/>
</dbReference>
<proteinExistence type="predicted"/>
<feature type="transmembrane region" description="Helical" evidence="2">
    <location>
        <begin position="38"/>
        <end position="56"/>
    </location>
</feature>
<keyword evidence="4" id="KW-1185">Reference proteome</keyword>
<sequence>MARHYNQAVLNSVSERVAEAVAVELQEQPWWLRYKGSIMLALQALAWVAGALPVMLADAPTWTIFAAGAIGYFITALVNRLTVDGVTPSMAPRLAAQAEYREQQAAPQTPTLPVYNGPTTNEA</sequence>
<feature type="compositionally biased region" description="Low complexity" evidence="1">
    <location>
        <begin position="98"/>
        <end position="108"/>
    </location>
</feature>
<evidence type="ECO:0000256" key="2">
    <source>
        <dbReference type="SAM" id="Phobius"/>
    </source>
</evidence>
<keyword evidence="2" id="KW-1133">Transmembrane helix</keyword>
<reference evidence="3 4" key="1">
    <citation type="journal article" date="2016" name="Int. J. Syst. Evol. Microbiol.">
        <title>Resolving the Complexity of Human Skin Metagenomes Using Single-Molecule Sequencing.</title>
        <authorList>
            <consortium name="NISC Comparative Sequencing Program"/>
            <person name="Tsai Y.C."/>
            <person name="Conlan S."/>
            <person name="Deming C."/>
            <person name="Segre J.A."/>
            <person name="Kong H.H."/>
            <person name="Korlach J."/>
            <person name="Oh J."/>
        </authorList>
    </citation>
    <scope>NUCLEOTIDE SEQUENCE [LARGE SCALE GENOMIC DNA]</scope>
    <source>
        <strain evidence="3 4">1B08</strain>
    </source>
</reference>
<gene>
    <name evidence="3" type="ORF">WM41_0869</name>
</gene>
<evidence type="ECO:0000313" key="3">
    <source>
        <dbReference type="EMBL" id="KXU18458.1"/>
    </source>
</evidence>
<name>A0ABR5VAM6_9CORY</name>
<evidence type="ECO:0000313" key="4">
    <source>
        <dbReference type="Proteomes" id="UP000070339"/>
    </source>
</evidence>
<protein>
    <submittedName>
        <fullName evidence="3">Membrane protein</fullName>
    </submittedName>
</protein>
<dbReference type="RefSeq" id="WP_061921520.1">
    <property type="nucleotide sequence ID" value="NZ_LTEB01000023.1"/>
</dbReference>